<dbReference type="PROSITE" id="PS51620">
    <property type="entry name" value="SAM_TRM61"/>
    <property type="match status" value="1"/>
</dbReference>
<comment type="catalytic activity">
    <reaction evidence="5">
        <text>adenosine(58) in tRNA + S-adenosyl-L-methionine = N(1)-methyladenosine(58) in tRNA + S-adenosyl-L-homocysteine + H(+)</text>
        <dbReference type="Rhea" id="RHEA:43152"/>
        <dbReference type="Rhea" id="RHEA-COMP:10365"/>
        <dbReference type="Rhea" id="RHEA-COMP:10366"/>
        <dbReference type="ChEBI" id="CHEBI:15378"/>
        <dbReference type="ChEBI" id="CHEBI:57856"/>
        <dbReference type="ChEBI" id="CHEBI:59789"/>
        <dbReference type="ChEBI" id="CHEBI:74411"/>
        <dbReference type="ChEBI" id="CHEBI:74491"/>
        <dbReference type="EC" id="2.1.1.220"/>
    </reaction>
</comment>
<dbReference type="EMBL" id="NMVI01000018">
    <property type="protein sequence ID" value="OYN86680.1"/>
    <property type="molecule type" value="Genomic_DNA"/>
</dbReference>
<dbReference type="PANTHER" id="PTHR12133">
    <property type="entry name" value="TRNA (ADENINE(58)-N(1))-METHYLTRANSFERASE"/>
    <property type="match status" value="1"/>
</dbReference>
<dbReference type="AlphaFoldDB" id="A0A255E5W0"/>
<feature type="domain" description="tRNA (adenine(58)-N(1))-methyltransferase catalytic subunit TRM61 C-terminal" evidence="8">
    <location>
        <begin position="70"/>
        <end position="237"/>
    </location>
</feature>
<keyword evidence="4 5" id="KW-0819">tRNA processing</keyword>
<dbReference type="CDD" id="cd02440">
    <property type="entry name" value="AdoMet_MTases"/>
    <property type="match status" value="1"/>
</dbReference>
<protein>
    <recommendedName>
        <fullName evidence="5">tRNA (adenine(58)-N(1))-methyltransferase TrmI</fullName>
        <ecNumber evidence="5">2.1.1.220</ecNumber>
    </recommendedName>
</protein>
<comment type="similarity">
    <text evidence="5">Belongs to the class I-like SAM-binding methyltransferase superfamily. TRM61 family.</text>
</comment>
<evidence type="ECO:0000256" key="4">
    <source>
        <dbReference type="ARBA" id="ARBA00022694"/>
    </source>
</evidence>
<comment type="subunit">
    <text evidence="5">Homotetramer composed of a dimer of dimers.</text>
</comment>
<evidence type="ECO:0000259" key="8">
    <source>
        <dbReference type="Pfam" id="PF08704"/>
    </source>
</evidence>
<keyword evidence="1 5" id="KW-0489">Methyltransferase</keyword>
<name>A0A255E5W0_9ACTN</name>
<accession>A0A255E5W0</accession>
<dbReference type="InterPro" id="IPR014816">
    <property type="entry name" value="tRNA_MeTrfase_Gcd14"/>
</dbReference>
<evidence type="ECO:0000256" key="1">
    <source>
        <dbReference type="ARBA" id="ARBA00022603"/>
    </source>
</evidence>
<dbReference type="Gene3D" id="3.10.330.20">
    <property type="match status" value="1"/>
</dbReference>
<dbReference type="GO" id="GO:0160107">
    <property type="term" value="F:tRNA (adenine(58)-N1)-methyltransferase activity"/>
    <property type="evidence" value="ECO:0007669"/>
    <property type="project" value="UniProtKB-EC"/>
</dbReference>
<evidence type="ECO:0000256" key="5">
    <source>
        <dbReference type="PIRNR" id="PIRNR017269"/>
    </source>
</evidence>
<dbReference type="SUPFAM" id="SSF53335">
    <property type="entry name" value="S-adenosyl-L-methionine-dependent methyltransferases"/>
    <property type="match status" value="1"/>
</dbReference>
<proteinExistence type="inferred from homology"/>
<dbReference type="EC" id="2.1.1.220" evidence="5"/>
<evidence type="ECO:0000256" key="6">
    <source>
        <dbReference type="PIRSR" id="PIRSR017269-1"/>
    </source>
</evidence>
<dbReference type="GO" id="GO:0030488">
    <property type="term" value="P:tRNA methylation"/>
    <property type="evidence" value="ECO:0007669"/>
    <property type="project" value="InterPro"/>
</dbReference>
<feature type="region of interest" description="Disordered" evidence="7">
    <location>
        <begin position="263"/>
        <end position="301"/>
    </location>
</feature>
<keyword evidence="2 5" id="KW-0808">Transferase</keyword>
<sequence length="301" mass="32238">MRSGPLAAGEWVTFTDPKGRVKSILLREGGAYHTTKGGISHDDVIGQPDGTVATSVEGQQFLVLRPLLAEYTVMMRRGAAIIYPKEAARIIAGADIFPGARVLEAGVGSGALTLWLLRAIGPTGTLHSYERREEFAEIARSNVETFLGGPHPAWQLHQQALPDGIGPEPIDRAILDMLAPWDCIDAVADRLVPGGILCVYLATTTQLGRVVETIRAHTGFTEPEATETMNRDWHVQGLAIRPSHGTSPHTGFLVMARKLAPGVQSPLRKRRPAPGAYGPDYTGPRPPGVPSAEAAQALVDD</sequence>
<feature type="binding site" evidence="6">
    <location>
        <position position="130"/>
    </location>
    <ligand>
        <name>S-adenosyl-L-methionine</name>
        <dbReference type="ChEBI" id="CHEBI:59789"/>
    </ligand>
</feature>
<dbReference type="InterPro" id="IPR029063">
    <property type="entry name" value="SAM-dependent_MTases_sf"/>
</dbReference>
<feature type="binding site" evidence="6">
    <location>
        <begin position="109"/>
        <end position="112"/>
    </location>
    <ligand>
        <name>S-adenosyl-L-methionine</name>
        <dbReference type="ChEBI" id="CHEBI:59789"/>
    </ligand>
</feature>
<dbReference type="FunFam" id="3.40.50.150:FF:000019">
    <property type="entry name" value="tRNA (adenine(58)-N(1))-methyltransferase TrmI"/>
    <property type="match status" value="1"/>
</dbReference>
<comment type="function">
    <text evidence="5">Catalyzes the S-adenosyl-L-methionine-dependent formation of N(1)-methyladenine at position 58 (m1A58) in tRNA.</text>
</comment>
<feature type="binding site" evidence="6">
    <location>
        <position position="176"/>
    </location>
    <ligand>
        <name>S-adenosyl-L-methionine</name>
        <dbReference type="ChEBI" id="CHEBI:59789"/>
    </ligand>
</feature>
<dbReference type="Proteomes" id="UP000216533">
    <property type="component" value="Unassembled WGS sequence"/>
</dbReference>
<evidence type="ECO:0000313" key="9">
    <source>
        <dbReference type="EMBL" id="OYN86680.1"/>
    </source>
</evidence>
<evidence type="ECO:0000313" key="10">
    <source>
        <dbReference type="Proteomes" id="UP000216533"/>
    </source>
</evidence>
<dbReference type="PANTHER" id="PTHR12133:SF1">
    <property type="entry name" value="TRNA (ADENINE(58)-N(1))-METHYLTRANSFERASE, MITOCHONDRIAL"/>
    <property type="match status" value="1"/>
</dbReference>
<keyword evidence="3 5" id="KW-0949">S-adenosyl-L-methionine</keyword>
<dbReference type="Gene3D" id="3.40.50.150">
    <property type="entry name" value="Vaccinia Virus protein VP39"/>
    <property type="match status" value="1"/>
</dbReference>
<evidence type="ECO:0000256" key="7">
    <source>
        <dbReference type="SAM" id="MobiDB-lite"/>
    </source>
</evidence>
<dbReference type="Pfam" id="PF08704">
    <property type="entry name" value="GCD14"/>
    <property type="match status" value="1"/>
</dbReference>
<comment type="caution">
    <text evidence="9">The sequence shown here is derived from an EMBL/GenBank/DDBJ whole genome shotgun (WGS) entry which is preliminary data.</text>
</comment>
<evidence type="ECO:0000256" key="3">
    <source>
        <dbReference type="ARBA" id="ARBA00022691"/>
    </source>
</evidence>
<dbReference type="GO" id="GO:0031515">
    <property type="term" value="C:tRNA (m1A) methyltransferase complex"/>
    <property type="evidence" value="ECO:0007669"/>
    <property type="project" value="UniProtKB-UniRule"/>
</dbReference>
<gene>
    <name evidence="9" type="ORF">CGZ92_09125</name>
</gene>
<reference evidence="9 10" key="1">
    <citation type="submission" date="2017-07" db="EMBL/GenBank/DDBJ databases">
        <title>Draft whole genome sequences of clinical Proprionibacteriaceae strains.</title>
        <authorList>
            <person name="Bernier A.-M."/>
            <person name="Bernard K."/>
            <person name="Domingo M.-C."/>
        </authorList>
    </citation>
    <scope>NUCLEOTIDE SEQUENCE [LARGE SCALE GENOMIC DNA]</scope>
    <source>
        <strain evidence="9 10">NML 160184</strain>
    </source>
</reference>
<dbReference type="PIRSF" id="PIRSF017269">
    <property type="entry name" value="GCD14"/>
    <property type="match status" value="1"/>
</dbReference>
<dbReference type="InterPro" id="IPR049470">
    <property type="entry name" value="TRM61_C"/>
</dbReference>
<organism evidence="9 10">
    <name type="scientific">Parenemella sanctibonifatiensis</name>
    <dbReference type="NCBI Taxonomy" id="2016505"/>
    <lineage>
        <taxon>Bacteria</taxon>
        <taxon>Bacillati</taxon>
        <taxon>Actinomycetota</taxon>
        <taxon>Actinomycetes</taxon>
        <taxon>Propionibacteriales</taxon>
        <taxon>Propionibacteriaceae</taxon>
        <taxon>Parenemella</taxon>
    </lineage>
</organism>
<evidence type="ECO:0000256" key="2">
    <source>
        <dbReference type="ARBA" id="ARBA00022679"/>
    </source>
</evidence>
<dbReference type="Pfam" id="PF14801">
    <property type="entry name" value="TrmI-like_N"/>
    <property type="match status" value="1"/>
</dbReference>